<comment type="subunit">
    <text evidence="4">Binds to the 5'UTR of the OLI1 mRNA.</text>
</comment>
<evidence type="ECO:0000256" key="5">
    <source>
        <dbReference type="ARBA" id="ARBA00019258"/>
    </source>
</evidence>
<evidence type="ECO:0000256" key="6">
    <source>
        <dbReference type="ARBA" id="ARBA00022946"/>
    </source>
</evidence>
<dbReference type="KEGG" id="asau:88172177"/>
<dbReference type="InterPro" id="IPR024319">
    <property type="entry name" value="ATPase_expression_mit"/>
</dbReference>
<dbReference type="GO" id="GO:0005739">
    <property type="term" value="C:mitochondrion"/>
    <property type="evidence" value="ECO:0007669"/>
    <property type="project" value="UniProtKB-SubCell"/>
</dbReference>
<proteinExistence type="inferred from homology"/>
<protein>
    <recommendedName>
        <fullName evidence="5">ATPase expression protein 2, mitochondrial</fullName>
    </recommendedName>
</protein>
<evidence type="ECO:0000256" key="3">
    <source>
        <dbReference type="ARBA" id="ARBA00009790"/>
    </source>
</evidence>
<keyword evidence="6" id="KW-0809">Transit peptide</keyword>
<dbReference type="GeneID" id="88172177"/>
<dbReference type="Pfam" id="PF12921">
    <property type="entry name" value="ATP13"/>
    <property type="match status" value="1"/>
</dbReference>
<dbReference type="EMBL" id="CP138894">
    <property type="protein sequence ID" value="WPK23859.1"/>
    <property type="molecule type" value="Genomic_DNA"/>
</dbReference>
<sequence>MRSSIGRAKASAHTLSRSFTNARAHNSALAIGFGVEDGKRLAHQSFVEGTSRDGTFTTAKSAAPSFMQSFLSCESQHLQPAQPTTSSDHTQLSAQVKKKIQMFIEKNMFIDLAEALAAWTLPSLALPWNEVLTREELSHLVGELVNQQARVLTQSNASKFMEDNSYLAVSQYRDAHRFKRLIREIFANLLGKDGHLYAQKLEYSVDLTPKEFENIINLELQNGKLDLASLWFQYLEKQHPNGQHYTQMTRELWLLKFKVSAGGYSPLWIIDTGGLYDHDFNTRQSFLASETQWLRIFDEYSRYQKLLLGCDKVVLDKELVKCMINSVAYNKNIRQVYHIIEQNWGILPTGELVAGFQKPTHNDLLYPDNGLLATIVVALIFNSDFRSALAFINGFQTNYDIDLQENKVFWDDIFRWSDSKTRYREYRALQIYLKETKCNAVVAPTSNATLQSTLRQAQASPSFDYQGYLEYINGLRSMRVSLFQELWKCYKECKPGYSTRPFETYLKIIKEAPEDSLCYDLLTDLSREWLASYVNEESFNKSWSYKNTDRIEHQYISTLKTLLDCKGDSGEFAELKHIINKWSLTEDMKLIMERWLGSREPHYYKIAAARAERDEQNRLIEEQEEFLNIF</sequence>
<evidence type="ECO:0000313" key="8">
    <source>
        <dbReference type="EMBL" id="WPK23859.1"/>
    </source>
</evidence>
<comment type="similarity">
    <text evidence="3">Belongs to the AEP2 family.</text>
</comment>
<evidence type="ECO:0000256" key="4">
    <source>
        <dbReference type="ARBA" id="ARBA00011657"/>
    </source>
</evidence>
<comment type="function">
    <text evidence="1">Required for translation of the mitochondrial OLI1 transcript coding for the mitochondrial ATP synthase subunit 9.</text>
</comment>
<keyword evidence="9" id="KW-1185">Reference proteome</keyword>
<gene>
    <name evidence="8" type="ORF">PUMCH_001109</name>
</gene>
<dbReference type="Proteomes" id="UP001338582">
    <property type="component" value="Chromosome 1"/>
</dbReference>
<evidence type="ECO:0000256" key="7">
    <source>
        <dbReference type="ARBA" id="ARBA00023128"/>
    </source>
</evidence>
<organism evidence="8 9">
    <name type="scientific">Australozyma saopauloensis</name>
    <dbReference type="NCBI Taxonomy" id="291208"/>
    <lineage>
        <taxon>Eukaryota</taxon>
        <taxon>Fungi</taxon>
        <taxon>Dikarya</taxon>
        <taxon>Ascomycota</taxon>
        <taxon>Saccharomycotina</taxon>
        <taxon>Pichiomycetes</taxon>
        <taxon>Metschnikowiaceae</taxon>
        <taxon>Australozyma</taxon>
    </lineage>
</organism>
<evidence type="ECO:0000313" key="9">
    <source>
        <dbReference type="Proteomes" id="UP001338582"/>
    </source>
</evidence>
<comment type="subcellular location">
    <subcellularLocation>
        <location evidence="2">Mitochondrion</location>
    </subcellularLocation>
</comment>
<keyword evidence="7" id="KW-0496">Mitochondrion</keyword>
<evidence type="ECO:0000256" key="1">
    <source>
        <dbReference type="ARBA" id="ARBA00002412"/>
    </source>
</evidence>
<dbReference type="RefSeq" id="XP_062876245.1">
    <property type="nucleotide sequence ID" value="XM_063020175.1"/>
</dbReference>
<dbReference type="AlphaFoldDB" id="A0AAX4H6H7"/>
<reference evidence="8 9" key="1">
    <citation type="submission" date="2023-10" db="EMBL/GenBank/DDBJ databases">
        <title>Draft Genome Sequence of Candida saopaulonensis from a very Premature Infant with Sepsis.</title>
        <authorList>
            <person name="Ning Y."/>
            <person name="Dai R."/>
            <person name="Xiao M."/>
            <person name="Xu Y."/>
            <person name="Yan Q."/>
            <person name="Zhang L."/>
        </authorList>
    </citation>
    <scope>NUCLEOTIDE SEQUENCE [LARGE SCALE GENOMIC DNA]</scope>
    <source>
        <strain evidence="8 9">19XY460</strain>
    </source>
</reference>
<accession>A0AAX4H6H7</accession>
<evidence type="ECO:0000256" key="2">
    <source>
        <dbReference type="ARBA" id="ARBA00004173"/>
    </source>
</evidence>
<name>A0AAX4H6H7_9ASCO</name>